<keyword evidence="6" id="KW-0732">Signal</keyword>
<keyword evidence="14" id="KW-1015">Disulfide bond</keyword>
<dbReference type="InterPro" id="IPR000719">
    <property type="entry name" value="Prot_kinase_dom"/>
</dbReference>
<dbReference type="InterPro" id="IPR001480">
    <property type="entry name" value="Bulb-type_lectin_dom"/>
</dbReference>
<evidence type="ECO:0000259" key="22">
    <source>
        <dbReference type="PROSITE" id="PS50927"/>
    </source>
</evidence>
<dbReference type="GO" id="GO:0005886">
    <property type="term" value="C:plasma membrane"/>
    <property type="evidence" value="ECO:0007669"/>
    <property type="project" value="UniProtKB-SubCell"/>
</dbReference>
<keyword evidence="8" id="KW-0677">Repeat</keyword>
<dbReference type="GO" id="GO:0048544">
    <property type="term" value="P:recognition of pollen"/>
    <property type="evidence" value="ECO:0007669"/>
    <property type="project" value="InterPro"/>
</dbReference>
<keyword evidence="11 19" id="KW-0067">ATP-binding</keyword>
<dbReference type="SUPFAM" id="SSF56112">
    <property type="entry name" value="Protein kinase-like (PK-like)"/>
    <property type="match status" value="1"/>
</dbReference>
<keyword evidence="10 19" id="KW-0418">Kinase</keyword>
<evidence type="ECO:0000256" key="10">
    <source>
        <dbReference type="ARBA" id="ARBA00022777"/>
    </source>
</evidence>
<evidence type="ECO:0000256" key="13">
    <source>
        <dbReference type="ARBA" id="ARBA00023136"/>
    </source>
</evidence>
<evidence type="ECO:0000256" key="6">
    <source>
        <dbReference type="ARBA" id="ARBA00022729"/>
    </source>
</evidence>
<feature type="domain" description="Bulb-type lectin" evidence="22">
    <location>
        <begin position="162"/>
        <end position="285"/>
    </location>
</feature>
<comment type="catalytic activity">
    <reaction evidence="17 19">
        <text>L-threonyl-[protein] + ATP = O-phospho-L-threonyl-[protein] + ADP + H(+)</text>
        <dbReference type="Rhea" id="RHEA:46608"/>
        <dbReference type="Rhea" id="RHEA-COMP:11060"/>
        <dbReference type="Rhea" id="RHEA-COMP:11605"/>
        <dbReference type="ChEBI" id="CHEBI:15378"/>
        <dbReference type="ChEBI" id="CHEBI:30013"/>
        <dbReference type="ChEBI" id="CHEBI:30616"/>
        <dbReference type="ChEBI" id="CHEBI:61977"/>
        <dbReference type="ChEBI" id="CHEBI:456216"/>
        <dbReference type="EC" id="2.7.11.1"/>
    </reaction>
</comment>
<evidence type="ECO:0000256" key="2">
    <source>
        <dbReference type="ARBA" id="ARBA00022475"/>
    </source>
</evidence>
<evidence type="ECO:0000256" key="3">
    <source>
        <dbReference type="ARBA" id="ARBA00022527"/>
    </source>
</evidence>
<dbReference type="FunFam" id="2.90.10.10:FF:000016">
    <property type="entry name" value="G-type lectin S-receptor-like serine/threonine-protein kinase"/>
    <property type="match status" value="1"/>
</dbReference>
<evidence type="ECO:0000256" key="12">
    <source>
        <dbReference type="ARBA" id="ARBA00022989"/>
    </source>
</evidence>
<dbReference type="PANTHER" id="PTHR47974:SF13">
    <property type="entry name" value="G-TYPE LECTIN S-RECEPTOR-LIKE SERINE_THREONINE-PROTEIN KINASE SD3-1"/>
    <property type="match status" value="1"/>
</dbReference>
<proteinExistence type="inferred from homology"/>
<dbReference type="PROSITE" id="PS50927">
    <property type="entry name" value="BULB_LECTIN"/>
    <property type="match status" value="2"/>
</dbReference>
<dbReference type="InterPro" id="IPR001245">
    <property type="entry name" value="Ser-Thr/Tyr_kinase_cat_dom"/>
</dbReference>
<dbReference type="Gene3D" id="2.90.10.10">
    <property type="entry name" value="Bulb-type lectin domain"/>
    <property type="match status" value="2"/>
</dbReference>
<dbReference type="SUPFAM" id="SSF51110">
    <property type="entry name" value="alpha-D-mannose-specific plant lectins"/>
    <property type="match status" value="2"/>
</dbReference>
<dbReference type="GO" id="GO:0004674">
    <property type="term" value="F:protein serine/threonine kinase activity"/>
    <property type="evidence" value="ECO:0007669"/>
    <property type="project" value="UniProtKB-KW"/>
</dbReference>
<evidence type="ECO:0000259" key="21">
    <source>
        <dbReference type="PROSITE" id="PS50011"/>
    </source>
</evidence>
<feature type="transmembrane region" description="Helical" evidence="20">
    <location>
        <begin position="12"/>
        <end position="29"/>
    </location>
</feature>
<dbReference type="Gene3D" id="3.30.200.20">
    <property type="entry name" value="Phosphorylase Kinase, domain 1"/>
    <property type="match status" value="1"/>
</dbReference>
<name>A0A0D6R145_ARACU</name>
<dbReference type="Pfam" id="PF01453">
    <property type="entry name" value="B_lectin"/>
    <property type="match status" value="1"/>
</dbReference>
<comment type="subcellular location">
    <subcellularLocation>
        <location evidence="1">Cell membrane</location>
        <topology evidence="1">Single-pass type I membrane protein</topology>
    </subcellularLocation>
</comment>
<comment type="similarity">
    <text evidence="19">Belongs to the protein kinase superfamily. Ser/Thr protein kinase family.</text>
</comment>
<dbReference type="GO" id="GO:0106310">
    <property type="term" value="F:protein serine kinase activity"/>
    <property type="evidence" value="ECO:0007669"/>
    <property type="project" value="RHEA"/>
</dbReference>
<feature type="transmembrane region" description="Helical" evidence="20">
    <location>
        <begin position="465"/>
        <end position="488"/>
    </location>
</feature>
<dbReference type="AlphaFoldDB" id="A0A0D6R145"/>
<dbReference type="InterPro" id="IPR036426">
    <property type="entry name" value="Bulb-type_lectin_dom_sf"/>
</dbReference>
<keyword evidence="13 20" id="KW-0472">Membrane</keyword>
<dbReference type="PIRSF" id="PIRSF000641">
    <property type="entry name" value="SRK"/>
    <property type="match status" value="1"/>
</dbReference>
<evidence type="ECO:0000256" key="5">
    <source>
        <dbReference type="ARBA" id="ARBA00022692"/>
    </source>
</evidence>
<evidence type="ECO:0000256" key="15">
    <source>
        <dbReference type="ARBA" id="ARBA00023170"/>
    </source>
</evidence>
<sequence length="832" mass="92021">MVASAITGPWSVGAWWIGIFLSLLAVVYSDDHVWSSIPLGAELSVSTNSTWVSPKGTFAMGFYPALDQAGAYSVGIWFSSIPVEPRTVIWTAGEDLKVGLNARLELTVDGDLVLFDSLHGVSAWRSNTSHSGVAGAVLRDNGNLVLSDNGHKIVWESFNTPSDTLVPGQRLHVGQMLRAASRSSVSSYYNMAMESSGELTLKWESNVIYWKSGTGSLPSDSRPRGAIFAGNGVFGLFDRRGRMVWSRYSNDYTDSKVVLRYLRLDVDGNLRMFSWIEESQSWISGWQAVENQCDVFATCGVYGICTFNSTGPVCKCSFESGIYDATDLNVPSKGCRKPMPLGGCKGEATMLPLKRTVVYNLYPPRDISINTSSDKCRENCFHDDSCVAATVMNDGSGECRLKTGFISGYTYVSVPAISFLKICLVPEAVPNPHQTVDQPTSVNPVQSSSPSNPSIGSLRVCRVCLMGASLGTLGAFLVIEIGVGLYICRRRKNRNNIQYGKHALLNQSSGALIRLSYSEVEELTKKFEHKLGPSIFKGVLPDRKALVIKQLNVEVGEKQFRMTLSLLGSIHHRNLVCLQGFCCECKHRLLIYEHINNGSLDQWLFGGSVKQAKRLNWQRRLDIATGVARAIAYLHSECRECICHGNLKLENVLLDDEFVAKVTDFGLEKLRICAKSNGTAELTPERDVFSFGQMLLEIISGKRDRPECDCPEEDRLCMRTYRAYERGHVVSIPDARLEGNVDWKEVERVLRIAFWCMQEQSFLRPSMNEVVKVLDGTLQVDPPPPITSQGSHLAGACSKLHMPIERDVDKYLELATTSYGTATTVSEELSSM</sequence>
<feature type="domain" description="Protein kinase" evidence="21">
    <location>
        <begin position="499"/>
        <end position="778"/>
    </location>
</feature>
<evidence type="ECO:0000256" key="19">
    <source>
        <dbReference type="PIRNR" id="PIRNR000641"/>
    </source>
</evidence>
<comment type="catalytic activity">
    <reaction evidence="18 19">
        <text>L-seryl-[protein] + ATP = O-phospho-L-seryl-[protein] + ADP + H(+)</text>
        <dbReference type="Rhea" id="RHEA:17989"/>
        <dbReference type="Rhea" id="RHEA-COMP:9863"/>
        <dbReference type="Rhea" id="RHEA-COMP:11604"/>
        <dbReference type="ChEBI" id="CHEBI:15378"/>
        <dbReference type="ChEBI" id="CHEBI:29999"/>
        <dbReference type="ChEBI" id="CHEBI:30616"/>
        <dbReference type="ChEBI" id="CHEBI:83421"/>
        <dbReference type="ChEBI" id="CHEBI:456216"/>
        <dbReference type="EC" id="2.7.11.1"/>
    </reaction>
</comment>
<evidence type="ECO:0000256" key="9">
    <source>
        <dbReference type="ARBA" id="ARBA00022741"/>
    </source>
</evidence>
<evidence type="ECO:0000256" key="20">
    <source>
        <dbReference type="SAM" id="Phobius"/>
    </source>
</evidence>
<keyword evidence="7" id="KW-0430">Lectin</keyword>
<dbReference type="CDD" id="cd00028">
    <property type="entry name" value="B_lectin"/>
    <property type="match status" value="1"/>
</dbReference>
<reference evidence="23" key="1">
    <citation type="submission" date="2015-03" db="EMBL/GenBank/DDBJ databases">
        <title>A transcriptome of Araucaria cunninghamii, an australian fine timber species.</title>
        <authorList>
            <person name="Jing Yi C.J.Y."/>
            <person name="Yin San L.Y.S."/>
            <person name="Abdul Karim S.S."/>
            <person name="Wan Azmi N.N."/>
            <person name="Hercus R.R."/>
            <person name="Croft L.L."/>
        </authorList>
    </citation>
    <scope>NUCLEOTIDE SEQUENCE</scope>
    <source>
        <strain evidence="23">MI0301</strain>
        <tissue evidence="23">Leaf</tissue>
    </source>
</reference>
<organism evidence="23">
    <name type="scientific">Araucaria cunninghamii</name>
    <name type="common">Hoop pine</name>
    <name type="synonym">Moreton Bay pine</name>
    <dbReference type="NCBI Taxonomy" id="56994"/>
    <lineage>
        <taxon>Eukaryota</taxon>
        <taxon>Viridiplantae</taxon>
        <taxon>Streptophyta</taxon>
        <taxon>Embryophyta</taxon>
        <taxon>Tracheophyta</taxon>
        <taxon>Spermatophyta</taxon>
        <taxon>Pinopsida</taxon>
        <taxon>Pinidae</taxon>
        <taxon>Conifers II</taxon>
        <taxon>Araucariales</taxon>
        <taxon>Araucariaceae</taxon>
        <taxon>Araucaria</taxon>
    </lineage>
</organism>
<dbReference type="EMBL" id="GCKF01038951">
    <property type="protein sequence ID" value="JAG95988.1"/>
    <property type="molecule type" value="Transcribed_RNA"/>
</dbReference>
<dbReference type="PANTHER" id="PTHR47974">
    <property type="entry name" value="OS07G0415500 PROTEIN"/>
    <property type="match status" value="1"/>
</dbReference>
<dbReference type="GO" id="GO:0030246">
    <property type="term" value="F:carbohydrate binding"/>
    <property type="evidence" value="ECO:0007669"/>
    <property type="project" value="UniProtKB-KW"/>
</dbReference>
<evidence type="ECO:0000256" key="17">
    <source>
        <dbReference type="ARBA" id="ARBA00047899"/>
    </source>
</evidence>
<keyword evidence="15" id="KW-0675">Receptor</keyword>
<dbReference type="InterPro" id="IPR011009">
    <property type="entry name" value="Kinase-like_dom_sf"/>
</dbReference>
<evidence type="ECO:0000256" key="11">
    <source>
        <dbReference type="ARBA" id="ARBA00022840"/>
    </source>
</evidence>
<keyword evidence="9 19" id="KW-0547">Nucleotide-binding</keyword>
<evidence type="ECO:0000256" key="18">
    <source>
        <dbReference type="ARBA" id="ARBA00048679"/>
    </source>
</evidence>
<keyword evidence="12 20" id="KW-1133">Transmembrane helix</keyword>
<dbReference type="EC" id="2.7.11.1" evidence="19"/>
<dbReference type="Gene3D" id="1.10.510.10">
    <property type="entry name" value="Transferase(Phosphotransferase) domain 1"/>
    <property type="match status" value="1"/>
</dbReference>
<evidence type="ECO:0000256" key="1">
    <source>
        <dbReference type="ARBA" id="ARBA00004251"/>
    </source>
</evidence>
<protein>
    <recommendedName>
        <fullName evidence="19">Receptor-like serine/threonine-protein kinase</fullName>
        <ecNumber evidence="19">2.7.11.1</ecNumber>
    </recommendedName>
</protein>
<evidence type="ECO:0000256" key="4">
    <source>
        <dbReference type="ARBA" id="ARBA00022679"/>
    </source>
</evidence>
<evidence type="ECO:0000313" key="23">
    <source>
        <dbReference type="EMBL" id="JAG95988.1"/>
    </source>
</evidence>
<keyword evidence="5 20" id="KW-0812">Transmembrane</keyword>
<dbReference type="GO" id="GO:0005524">
    <property type="term" value="F:ATP binding"/>
    <property type="evidence" value="ECO:0007669"/>
    <property type="project" value="UniProtKB-KW"/>
</dbReference>
<keyword evidence="2" id="KW-1003">Cell membrane</keyword>
<evidence type="ECO:0000256" key="16">
    <source>
        <dbReference type="ARBA" id="ARBA00023180"/>
    </source>
</evidence>
<dbReference type="PROSITE" id="PS50011">
    <property type="entry name" value="PROTEIN_KINASE_DOM"/>
    <property type="match status" value="1"/>
</dbReference>
<dbReference type="Pfam" id="PF07714">
    <property type="entry name" value="PK_Tyr_Ser-Thr"/>
    <property type="match status" value="1"/>
</dbReference>
<dbReference type="InterPro" id="IPR024171">
    <property type="entry name" value="SRK-like_kinase"/>
</dbReference>
<dbReference type="InterPro" id="IPR000858">
    <property type="entry name" value="S_locus_glycoprot_dom"/>
</dbReference>
<evidence type="ECO:0000256" key="14">
    <source>
        <dbReference type="ARBA" id="ARBA00023157"/>
    </source>
</evidence>
<keyword evidence="3 19" id="KW-0723">Serine/threonine-protein kinase</keyword>
<keyword evidence="4 19" id="KW-0808">Transferase</keyword>
<accession>A0A0D6R145</accession>
<evidence type="ECO:0000256" key="8">
    <source>
        <dbReference type="ARBA" id="ARBA00022737"/>
    </source>
</evidence>
<dbReference type="Pfam" id="PF00954">
    <property type="entry name" value="S_locus_glycop"/>
    <property type="match status" value="1"/>
</dbReference>
<dbReference type="SMART" id="SM00108">
    <property type="entry name" value="B_lectin"/>
    <property type="match status" value="1"/>
</dbReference>
<evidence type="ECO:0000256" key="7">
    <source>
        <dbReference type="ARBA" id="ARBA00022734"/>
    </source>
</evidence>
<keyword evidence="16" id="KW-0325">Glycoprotein</keyword>
<feature type="domain" description="Bulb-type lectin" evidence="22">
    <location>
        <begin position="36"/>
        <end position="159"/>
    </location>
</feature>